<keyword evidence="2" id="KW-1133">Transmembrane helix</keyword>
<sequence>MTRTKITSAPGSAPARPAVAAVQRETRSTGSVVAITLASVIIAGCLYSGTELILELTGRAPLLAAPSDVVRTVSQVNQITPAILFTVGVLVAIPGLVFVLVALLPGRLARHEARSPRAAVIVDDVAVPMSRPDTAAQPTPRVGAAPNRFTAAKAIAEAIAYDALRSHTARGQDTLLGAEQPAPHSRHPTATPTVLTHPTEKERTL</sequence>
<dbReference type="AlphaFoldDB" id="A0A4R9BYY3"/>
<keyword evidence="2" id="KW-0812">Transmembrane</keyword>
<feature type="region of interest" description="Disordered" evidence="1">
    <location>
        <begin position="178"/>
        <end position="205"/>
    </location>
</feature>
<dbReference type="Proteomes" id="UP000298468">
    <property type="component" value="Unassembled WGS sequence"/>
</dbReference>
<dbReference type="RefSeq" id="WP_134639846.1">
    <property type="nucleotide sequence ID" value="NZ_SOHM01000008.1"/>
</dbReference>
<organism evidence="3 4">
    <name type="scientific">Cryobacterium lactosi</name>
    <dbReference type="NCBI Taxonomy" id="1259202"/>
    <lineage>
        <taxon>Bacteria</taxon>
        <taxon>Bacillati</taxon>
        <taxon>Actinomycetota</taxon>
        <taxon>Actinomycetes</taxon>
        <taxon>Micrococcales</taxon>
        <taxon>Microbacteriaceae</taxon>
        <taxon>Cryobacterium</taxon>
    </lineage>
</organism>
<evidence type="ECO:0000256" key="1">
    <source>
        <dbReference type="SAM" id="MobiDB-lite"/>
    </source>
</evidence>
<reference evidence="3 4" key="1">
    <citation type="submission" date="2019-03" db="EMBL/GenBank/DDBJ databases">
        <title>Genomics of glacier-inhabiting Cryobacterium strains.</title>
        <authorList>
            <person name="Liu Q."/>
            <person name="Xin Y.-H."/>
        </authorList>
    </citation>
    <scope>NUCLEOTIDE SEQUENCE [LARGE SCALE GENOMIC DNA]</scope>
    <source>
        <strain evidence="3 4">Sr59</strain>
    </source>
</reference>
<feature type="transmembrane region" description="Helical" evidence="2">
    <location>
        <begin position="32"/>
        <end position="49"/>
    </location>
</feature>
<keyword evidence="2" id="KW-0472">Membrane</keyword>
<proteinExistence type="predicted"/>
<feature type="transmembrane region" description="Helical" evidence="2">
    <location>
        <begin position="82"/>
        <end position="104"/>
    </location>
</feature>
<evidence type="ECO:0000313" key="3">
    <source>
        <dbReference type="EMBL" id="TFD93507.1"/>
    </source>
</evidence>
<protein>
    <submittedName>
        <fullName evidence="3">Uncharacterized protein</fullName>
    </submittedName>
</protein>
<evidence type="ECO:0000313" key="4">
    <source>
        <dbReference type="Proteomes" id="UP000298468"/>
    </source>
</evidence>
<accession>A0A4R9BYY3</accession>
<dbReference type="EMBL" id="SOHM01000008">
    <property type="protein sequence ID" value="TFD93507.1"/>
    <property type="molecule type" value="Genomic_DNA"/>
</dbReference>
<evidence type="ECO:0000256" key="2">
    <source>
        <dbReference type="SAM" id="Phobius"/>
    </source>
</evidence>
<name>A0A4R9BYY3_9MICO</name>
<comment type="caution">
    <text evidence="3">The sequence shown here is derived from an EMBL/GenBank/DDBJ whole genome shotgun (WGS) entry which is preliminary data.</text>
</comment>
<keyword evidence="4" id="KW-1185">Reference proteome</keyword>
<dbReference type="OrthoDB" id="5126451at2"/>
<gene>
    <name evidence="3" type="ORF">E3T61_05325</name>
</gene>